<name>E0UPQ6_SULAO</name>
<sequence>MLKLKKDIFLTFLGTFVGSFFVLYLVAYVLLKRFFIENVDGALMDRFNALWLDIGSAFIIVFTISYFFIRRLQKRISQDTSKIQDYLEAIDAKNYDAVLKINYYTEYLHIAVLLKNLVKRLKNKDKKRD</sequence>
<protein>
    <submittedName>
        <fullName evidence="2">Uncharacterized protein</fullName>
    </submittedName>
</protein>
<keyword evidence="1" id="KW-0472">Membrane</keyword>
<dbReference type="AlphaFoldDB" id="E0UPQ6"/>
<keyword evidence="3" id="KW-1185">Reference proteome</keyword>
<dbReference type="EMBL" id="CP002205">
    <property type="protein sequence ID" value="ADN08648.1"/>
    <property type="molecule type" value="Genomic_DNA"/>
</dbReference>
<dbReference type="HOGENOM" id="CLU_1947724_0_0_7"/>
<evidence type="ECO:0000256" key="1">
    <source>
        <dbReference type="SAM" id="Phobius"/>
    </source>
</evidence>
<dbReference type="STRING" id="563040.Saut_0599"/>
<dbReference type="eggNOG" id="COG2205">
    <property type="taxonomic scope" value="Bacteria"/>
</dbReference>
<organism evidence="2 3">
    <name type="scientific">Sulfurimonas autotrophica (strain ATCC BAA-671 / DSM 16294 / JCM 11897 / OK10)</name>
    <dbReference type="NCBI Taxonomy" id="563040"/>
    <lineage>
        <taxon>Bacteria</taxon>
        <taxon>Pseudomonadati</taxon>
        <taxon>Campylobacterota</taxon>
        <taxon>Epsilonproteobacteria</taxon>
        <taxon>Campylobacterales</taxon>
        <taxon>Sulfurimonadaceae</taxon>
        <taxon>Sulfurimonas</taxon>
    </lineage>
</organism>
<keyword evidence="1" id="KW-1133">Transmembrane helix</keyword>
<proteinExistence type="predicted"/>
<feature type="transmembrane region" description="Helical" evidence="1">
    <location>
        <begin position="50"/>
        <end position="69"/>
    </location>
</feature>
<keyword evidence="1" id="KW-0812">Transmembrane</keyword>
<dbReference type="Proteomes" id="UP000007803">
    <property type="component" value="Chromosome"/>
</dbReference>
<reference evidence="3" key="1">
    <citation type="journal article" date="2010" name="Stand. Genomic Sci.">
        <title>Complete genome sequence of Sulfurimonas autotrophica type strain (OK10).</title>
        <authorList>
            <person name="Sikorski J."/>
            <person name="Munk C."/>
            <person name="Lapidus A."/>
            <person name="Djao O."/>
            <person name="Lucas S."/>
            <person name="Glavina Del Rio T."/>
            <person name="Nolan M."/>
            <person name="Tice H."/>
            <person name="Han C."/>
            <person name="Cheng J."/>
            <person name="Tapia R."/>
            <person name="Goodwin L."/>
            <person name="Pitluck S."/>
            <person name="Liolios K."/>
            <person name="Ivanova N."/>
            <person name="Mavromatis K."/>
            <person name="Mikhailova N."/>
            <person name="Pati A."/>
            <person name="Sims D."/>
            <person name="Meincke L."/>
            <person name="Brettin T."/>
            <person name="Detter J."/>
            <person name="Chen A."/>
            <person name="Palaniappan K."/>
            <person name="Land M."/>
            <person name="Hauser L."/>
            <person name="Chang Y."/>
            <person name="Jeffries C."/>
            <person name="Rohde M."/>
            <person name="Lang E."/>
            <person name="Spring S."/>
            <person name="Goker M."/>
            <person name="Woyke T."/>
            <person name="Bristow J."/>
            <person name="Eisen J."/>
            <person name="Markowitz V."/>
            <person name="Hugenholtz P."/>
            <person name="Kyrpides N."/>
            <person name="Klenk H."/>
        </authorList>
    </citation>
    <scope>NUCLEOTIDE SEQUENCE [LARGE SCALE GENOMIC DNA]</scope>
    <source>
        <strain evidence="3">ATCC BAA-671 / DSM 16294 / JCM 11897 / OK10</strain>
    </source>
</reference>
<dbReference type="KEGG" id="sua:Saut_0599"/>
<gene>
    <name evidence="2" type="ordered locus">Saut_0599</name>
</gene>
<feature type="transmembrane region" description="Helical" evidence="1">
    <location>
        <begin position="7"/>
        <end position="30"/>
    </location>
</feature>
<accession>E0UPQ6</accession>
<evidence type="ECO:0000313" key="3">
    <source>
        <dbReference type="Proteomes" id="UP000007803"/>
    </source>
</evidence>
<evidence type="ECO:0000313" key="2">
    <source>
        <dbReference type="EMBL" id="ADN08648.1"/>
    </source>
</evidence>
<dbReference type="RefSeq" id="WP_013326404.1">
    <property type="nucleotide sequence ID" value="NC_014506.1"/>
</dbReference>